<gene>
    <name evidence="1" type="ORF">APZ42_008317</name>
</gene>
<evidence type="ECO:0000313" key="2">
    <source>
        <dbReference type="Proteomes" id="UP000076858"/>
    </source>
</evidence>
<protein>
    <submittedName>
        <fullName evidence="1">Uncharacterized protein</fullName>
    </submittedName>
</protein>
<evidence type="ECO:0000313" key="1">
    <source>
        <dbReference type="EMBL" id="KZR97028.1"/>
    </source>
</evidence>
<organism evidence="1 2">
    <name type="scientific">Daphnia magna</name>
    <dbReference type="NCBI Taxonomy" id="35525"/>
    <lineage>
        <taxon>Eukaryota</taxon>
        <taxon>Metazoa</taxon>
        <taxon>Ecdysozoa</taxon>
        <taxon>Arthropoda</taxon>
        <taxon>Crustacea</taxon>
        <taxon>Branchiopoda</taxon>
        <taxon>Diplostraca</taxon>
        <taxon>Cladocera</taxon>
        <taxon>Anomopoda</taxon>
        <taxon>Daphniidae</taxon>
        <taxon>Daphnia</taxon>
    </lineage>
</organism>
<name>A0A164EQN2_9CRUS</name>
<dbReference type="Proteomes" id="UP000076858">
    <property type="component" value="Unassembled WGS sequence"/>
</dbReference>
<dbReference type="AlphaFoldDB" id="A0A164EQN2"/>
<accession>A0A164EQN2</accession>
<keyword evidence="2" id="KW-1185">Reference proteome</keyword>
<proteinExistence type="predicted"/>
<dbReference type="EMBL" id="LRGB01022884">
    <property type="protein sequence ID" value="KZR97028.1"/>
    <property type="molecule type" value="Genomic_DNA"/>
</dbReference>
<comment type="caution">
    <text evidence="1">The sequence shown here is derived from an EMBL/GenBank/DDBJ whole genome shotgun (WGS) entry which is preliminary data.</text>
</comment>
<sequence length="75" mass="8451">MHSGFFGSQTQGPVAVDDHKQYYTSVHRICVDRSKHCCHGQTQIDYQMEEKLEMSRKASGTVLGWVAMADVTYPA</sequence>
<reference evidence="1 2" key="1">
    <citation type="submission" date="2016-03" db="EMBL/GenBank/DDBJ databases">
        <title>EvidentialGene: Evidence-directed Construction of Genes on Genomes.</title>
        <authorList>
            <person name="Gilbert D.G."/>
            <person name="Choi J.-H."/>
            <person name="Mockaitis K."/>
            <person name="Colbourne J."/>
            <person name="Pfrender M."/>
        </authorList>
    </citation>
    <scope>NUCLEOTIDE SEQUENCE [LARGE SCALE GENOMIC DNA]</scope>
    <source>
        <strain evidence="1 2">Xinb3</strain>
        <tissue evidence="1">Complete organism</tissue>
    </source>
</reference>